<name>A0ABN7R6U8_9GAMM</name>
<dbReference type="SUPFAM" id="SSF48452">
    <property type="entry name" value="TPR-like"/>
    <property type="match status" value="2"/>
</dbReference>
<proteinExistence type="predicted"/>
<dbReference type="RefSeq" id="WP_215219019.1">
    <property type="nucleotide sequence ID" value="NZ_OU015430.1"/>
</dbReference>
<dbReference type="GO" id="GO:0006508">
    <property type="term" value="P:proteolysis"/>
    <property type="evidence" value="ECO:0007669"/>
    <property type="project" value="UniProtKB-KW"/>
</dbReference>
<reference evidence="1 2" key="1">
    <citation type="submission" date="2021-04" db="EMBL/GenBank/DDBJ databases">
        <authorList>
            <person name="Rodrigo-Torres L."/>
            <person name="Arahal R. D."/>
            <person name="Lucena T."/>
        </authorList>
    </citation>
    <scope>NUCLEOTIDE SEQUENCE [LARGE SCALE GENOMIC DNA]</scope>
    <source>
        <strain evidence="1 2">CECT 30171</strain>
    </source>
</reference>
<organism evidence="1 2">
    <name type="scientific">Novilysobacter luteus</name>
    <dbReference type="NCBI Taxonomy" id="2822368"/>
    <lineage>
        <taxon>Bacteria</taxon>
        <taxon>Pseudomonadati</taxon>
        <taxon>Pseudomonadota</taxon>
        <taxon>Gammaproteobacteria</taxon>
        <taxon>Lysobacterales</taxon>
        <taxon>Lysobacteraceae</taxon>
        <taxon>Novilysobacter</taxon>
    </lineage>
</organism>
<gene>
    <name evidence="1" type="primary">bepA_4</name>
    <name evidence="1" type="ORF">LYB30171_02550</name>
</gene>
<dbReference type="EMBL" id="OU015430">
    <property type="protein sequence ID" value="CAG4978032.1"/>
    <property type="molecule type" value="Genomic_DNA"/>
</dbReference>
<protein>
    <submittedName>
        <fullName evidence="1">Beta-barrel assembly-enhancing protease</fullName>
        <ecNumber evidence="1">3.4.-.-</ecNumber>
    </submittedName>
</protein>
<evidence type="ECO:0000313" key="1">
    <source>
        <dbReference type="EMBL" id="CAG4978032.1"/>
    </source>
</evidence>
<dbReference type="SUPFAM" id="SSF52540">
    <property type="entry name" value="P-loop containing nucleoside triphosphate hydrolases"/>
    <property type="match status" value="1"/>
</dbReference>
<evidence type="ECO:0000313" key="2">
    <source>
        <dbReference type="Proteomes" id="UP000680116"/>
    </source>
</evidence>
<keyword evidence="1" id="KW-0645">Protease</keyword>
<keyword evidence="2" id="KW-1185">Reference proteome</keyword>
<dbReference type="Gene3D" id="3.40.50.300">
    <property type="entry name" value="P-loop containing nucleotide triphosphate hydrolases"/>
    <property type="match status" value="1"/>
</dbReference>
<dbReference type="EC" id="3.4.-.-" evidence="1"/>
<dbReference type="SMART" id="SM00028">
    <property type="entry name" value="TPR"/>
    <property type="match status" value="7"/>
</dbReference>
<dbReference type="Pfam" id="PF13432">
    <property type="entry name" value="TPR_16"/>
    <property type="match status" value="1"/>
</dbReference>
<dbReference type="InterPro" id="IPR019734">
    <property type="entry name" value="TPR_rpt"/>
</dbReference>
<dbReference type="InterPro" id="IPR011990">
    <property type="entry name" value="TPR-like_helical_dom_sf"/>
</dbReference>
<sequence>MYEPIIDALRRGAADEALAAAREAVAAQPQDPAALRLLAAAQRLSGDEATALATIDHAISIAPDDANLHLERAGMLLGSRQLDQAQAALATSIGLDPNQFPAYIVQAQLALGRGEIDEAERLTRTAARLAPEHPQIAALEGTIALRRGDADRSLAILSRASERYPDEPTLRHALGFAYLAKGHLAFAEQAFRRLREAQPDSLPLRALVADLLRRQGRPGDAADELASVVDGDRATPGLRRLVGEMELEAGRNERARDLLLASLEAEPRNRRTLLALAEAWRRLNASDEARTTIDRLLASHPQQADLWRTRLLFEEFAGDGARAVVTRWQAAMPDFVPALEAQLTIHDVAGDNDAAEAIAQRITTLAPGHAQAELRLVDAKLKRDPDEAIAHVERLLAVAGDEQAKRNLRQLLGRTFDRAGQPDAAAATWAELHAEVVGQRLPLPPVSDLHGDWPEPATLEQPAPAVLLLWGAPGSLVERLATVLDANGAPLRADRLGPNPPHDLFQRYTTVPALADGSADPSALVAEWRAALPARGIADGQVFDWLLWWDNAVLRALRPHLPEATLLVAIRDPRDMLLDWLAFGSPAPFALESPEVGARWLARVLGQVADLHEAELLPHRLLRMDEIANDPGAITQALADTLGIGLRGVPPSRLGGSRFPAGHWRAFSESLADAFAVLGPVARRLGYAST</sequence>
<accession>A0ABN7R6U8</accession>
<dbReference type="PANTHER" id="PTHR12558:SF13">
    <property type="entry name" value="CELL DIVISION CYCLE PROTEIN 27 HOMOLOG"/>
    <property type="match status" value="1"/>
</dbReference>
<dbReference type="InterPro" id="IPR027417">
    <property type="entry name" value="P-loop_NTPase"/>
</dbReference>
<dbReference type="Proteomes" id="UP000680116">
    <property type="component" value="Chromosome"/>
</dbReference>
<keyword evidence="1" id="KW-0378">Hydrolase</keyword>
<dbReference type="Pfam" id="PF14559">
    <property type="entry name" value="TPR_19"/>
    <property type="match status" value="3"/>
</dbReference>
<dbReference type="PANTHER" id="PTHR12558">
    <property type="entry name" value="CELL DIVISION CYCLE 16,23,27"/>
    <property type="match status" value="1"/>
</dbReference>
<dbReference type="Gene3D" id="1.25.40.10">
    <property type="entry name" value="Tetratricopeptide repeat domain"/>
    <property type="match status" value="2"/>
</dbReference>
<dbReference type="GO" id="GO:0008233">
    <property type="term" value="F:peptidase activity"/>
    <property type="evidence" value="ECO:0007669"/>
    <property type="project" value="UniProtKB-KW"/>
</dbReference>